<sequence>MRATARKRPEIVLFASASRLHFSVSVGQARRGGRKGSSGGIPPAEPVNEICSDIFKYTPPSSAVADFGGQCPPKKFAKED</sequence>
<gene>
    <name evidence="1" type="ORF">COT03_00430</name>
</gene>
<protein>
    <submittedName>
        <fullName evidence="1">Uncharacterized protein</fullName>
    </submittedName>
</protein>
<comment type="caution">
    <text evidence="1">The sequence shown here is derived from an EMBL/GenBank/DDBJ whole genome shotgun (WGS) entry which is preliminary data.</text>
</comment>
<organism evidence="1 2">
    <name type="scientific">Candidatus Shapirobacteria bacterium CG07_land_8_20_14_0_80_39_18</name>
    <dbReference type="NCBI Taxonomy" id="1974882"/>
    <lineage>
        <taxon>Bacteria</taxon>
        <taxon>Candidatus Shapironibacteriota</taxon>
    </lineage>
</organism>
<evidence type="ECO:0000313" key="1">
    <source>
        <dbReference type="EMBL" id="PIU36278.1"/>
    </source>
</evidence>
<dbReference type="Proteomes" id="UP000229502">
    <property type="component" value="Unassembled WGS sequence"/>
</dbReference>
<dbReference type="AlphaFoldDB" id="A0A2M6YRZ1"/>
<evidence type="ECO:0000313" key="2">
    <source>
        <dbReference type="Proteomes" id="UP000229502"/>
    </source>
</evidence>
<name>A0A2M6YRZ1_9BACT</name>
<reference evidence="2" key="1">
    <citation type="submission" date="2017-09" db="EMBL/GenBank/DDBJ databases">
        <title>Depth-based differentiation of microbial function through sediment-hosted aquifers and enrichment of novel symbionts in the deep terrestrial subsurface.</title>
        <authorList>
            <person name="Probst A.J."/>
            <person name="Ladd B."/>
            <person name="Jarett J.K."/>
            <person name="Geller-Mcgrath D.E."/>
            <person name="Sieber C.M.K."/>
            <person name="Emerson J.B."/>
            <person name="Anantharaman K."/>
            <person name="Thomas B.C."/>
            <person name="Malmstrom R."/>
            <person name="Stieglmeier M."/>
            <person name="Klingl A."/>
            <person name="Woyke T."/>
            <person name="Ryan C.M."/>
            <person name="Banfield J.F."/>
        </authorList>
    </citation>
    <scope>NUCLEOTIDE SEQUENCE [LARGE SCALE GENOMIC DNA]</scope>
</reference>
<accession>A0A2M6YRZ1</accession>
<dbReference type="EMBL" id="PEWZ01000025">
    <property type="protein sequence ID" value="PIU36278.1"/>
    <property type="molecule type" value="Genomic_DNA"/>
</dbReference>
<proteinExistence type="predicted"/>